<proteinExistence type="predicted"/>
<name>A0ABV7WEC5_9MICO</name>
<sequence length="222" mass="22619">MSASRFLEVEPRRLPGWVARYTDARGGAVAVLSTPAGLDLRGEDGSLAHVALLDPPAGRPDGPVDDVGAAADDLAALAAAPRTLLVCLVRRGGWTVGVVRDGSVLSGSSGRRYVQGTTAAGGWSQQRYARRRSGQAGKLADDASSAVARVLDVAAGLPSGAAPDAVVVGGDRALADVVLAPTVAEGWPRLGPLEVGEPRRVDLEAAASRVLALRVTVHDAPG</sequence>
<evidence type="ECO:0000259" key="1">
    <source>
        <dbReference type="Pfam" id="PF18859"/>
    </source>
</evidence>
<protein>
    <submittedName>
        <fullName evidence="2">AcVLRF1 family peptidyl-tRNA hydrolase</fullName>
    </submittedName>
</protein>
<organism evidence="2 3">
    <name type="scientific">Aquipuribacter hungaricus</name>
    <dbReference type="NCBI Taxonomy" id="545624"/>
    <lineage>
        <taxon>Bacteria</taxon>
        <taxon>Bacillati</taxon>
        <taxon>Actinomycetota</taxon>
        <taxon>Actinomycetes</taxon>
        <taxon>Micrococcales</taxon>
        <taxon>Intrasporangiaceae</taxon>
        <taxon>Aquipuribacter</taxon>
    </lineage>
</organism>
<dbReference type="InterPro" id="IPR040783">
    <property type="entry name" value="VLRF1"/>
</dbReference>
<dbReference type="NCBIfam" id="NF041024">
    <property type="entry name" value="acVLRF1_NCBI"/>
    <property type="match status" value="1"/>
</dbReference>
<dbReference type="SUPFAM" id="SSF53137">
    <property type="entry name" value="Translational machinery components"/>
    <property type="match status" value="1"/>
</dbReference>
<dbReference type="EMBL" id="JBHRWW010000002">
    <property type="protein sequence ID" value="MFC3687563.1"/>
    <property type="molecule type" value="Genomic_DNA"/>
</dbReference>
<dbReference type="Proteomes" id="UP001595685">
    <property type="component" value="Unassembled WGS sequence"/>
</dbReference>
<evidence type="ECO:0000313" key="2">
    <source>
        <dbReference type="EMBL" id="MFC3687563.1"/>
    </source>
</evidence>
<dbReference type="Pfam" id="PF18859">
    <property type="entry name" value="acVLRF1"/>
    <property type="match status" value="1"/>
</dbReference>
<comment type="caution">
    <text evidence="2">The sequence shown here is derived from an EMBL/GenBank/DDBJ whole genome shotgun (WGS) entry which is preliminary data.</text>
</comment>
<evidence type="ECO:0000313" key="3">
    <source>
        <dbReference type="Proteomes" id="UP001595685"/>
    </source>
</evidence>
<feature type="domain" description="Actinobacteria/chloroflexi VLRF1 release factor" evidence="1">
    <location>
        <begin position="82"/>
        <end position="216"/>
    </location>
</feature>
<dbReference type="RefSeq" id="WP_340289855.1">
    <property type="nucleotide sequence ID" value="NZ_JBBEOI010000012.1"/>
</dbReference>
<accession>A0ABV7WEC5</accession>
<keyword evidence="3" id="KW-1185">Reference proteome</keyword>
<dbReference type="GO" id="GO:0016787">
    <property type="term" value="F:hydrolase activity"/>
    <property type="evidence" value="ECO:0007669"/>
    <property type="project" value="UniProtKB-KW"/>
</dbReference>
<dbReference type="InterPro" id="IPR042226">
    <property type="entry name" value="eFR1_2_sf"/>
</dbReference>
<dbReference type="Gene3D" id="3.30.420.60">
    <property type="entry name" value="eRF1 domain 2"/>
    <property type="match status" value="1"/>
</dbReference>
<keyword evidence="2" id="KW-0378">Hydrolase</keyword>
<reference evidence="3" key="1">
    <citation type="journal article" date="2019" name="Int. J. Syst. Evol. Microbiol.">
        <title>The Global Catalogue of Microorganisms (GCM) 10K type strain sequencing project: providing services to taxonomists for standard genome sequencing and annotation.</title>
        <authorList>
            <consortium name="The Broad Institute Genomics Platform"/>
            <consortium name="The Broad Institute Genome Sequencing Center for Infectious Disease"/>
            <person name="Wu L."/>
            <person name="Ma J."/>
        </authorList>
    </citation>
    <scope>NUCLEOTIDE SEQUENCE [LARGE SCALE GENOMIC DNA]</scope>
    <source>
        <strain evidence="3">NCAIM B.02333</strain>
    </source>
</reference>
<gene>
    <name evidence="2" type="ORF">ACFOLH_04335</name>
</gene>